<organism evidence="2 3">
    <name type="scientific">Terfezia boudieri ATCC MYA-4762</name>
    <dbReference type="NCBI Taxonomy" id="1051890"/>
    <lineage>
        <taxon>Eukaryota</taxon>
        <taxon>Fungi</taxon>
        <taxon>Dikarya</taxon>
        <taxon>Ascomycota</taxon>
        <taxon>Pezizomycotina</taxon>
        <taxon>Pezizomycetes</taxon>
        <taxon>Pezizales</taxon>
        <taxon>Pezizaceae</taxon>
        <taxon>Terfezia</taxon>
    </lineage>
</organism>
<protein>
    <submittedName>
        <fullName evidence="2">Uncharacterized protein</fullName>
    </submittedName>
</protein>
<feature type="non-terminal residue" evidence="2">
    <location>
        <position position="61"/>
    </location>
</feature>
<accession>A0A3N4LG83</accession>
<keyword evidence="1" id="KW-0472">Membrane</keyword>
<evidence type="ECO:0000256" key="1">
    <source>
        <dbReference type="SAM" id="Phobius"/>
    </source>
</evidence>
<evidence type="ECO:0000313" key="2">
    <source>
        <dbReference type="EMBL" id="RPB21746.1"/>
    </source>
</evidence>
<name>A0A3N4LG83_9PEZI</name>
<keyword evidence="1" id="KW-0812">Transmembrane</keyword>
<dbReference type="AlphaFoldDB" id="A0A3N4LG83"/>
<gene>
    <name evidence="2" type="ORF">L211DRAFT_869768</name>
</gene>
<dbReference type="EMBL" id="ML121557">
    <property type="protein sequence ID" value="RPB21746.1"/>
    <property type="molecule type" value="Genomic_DNA"/>
</dbReference>
<keyword evidence="3" id="KW-1185">Reference proteome</keyword>
<sequence length="61" mass="7339">MRMILPEISATTKSLDETRAFATDRRSQHQFRCKWEALLMGIFRLGWCFWVCWLSPWGIFL</sequence>
<proteinExistence type="predicted"/>
<dbReference type="Proteomes" id="UP000267821">
    <property type="component" value="Unassembled WGS sequence"/>
</dbReference>
<dbReference type="InParanoid" id="A0A3N4LG83"/>
<reference evidence="2 3" key="1">
    <citation type="journal article" date="2018" name="Nat. Ecol. Evol.">
        <title>Pezizomycetes genomes reveal the molecular basis of ectomycorrhizal truffle lifestyle.</title>
        <authorList>
            <person name="Murat C."/>
            <person name="Payen T."/>
            <person name="Noel B."/>
            <person name="Kuo A."/>
            <person name="Morin E."/>
            <person name="Chen J."/>
            <person name="Kohler A."/>
            <person name="Krizsan K."/>
            <person name="Balestrini R."/>
            <person name="Da Silva C."/>
            <person name="Montanini B."/>
            <person name="Hainaut M."/>
            <person name="Levati E."/>
            <person name="Barry K.W."/>
            <person name="Belfiori B."/>
            <person name="Cichocki N."/>
            <person name="Clum A."/>
            <person name="Dockter R.B."/>
            <person name="Fauchery L."/>
            <person name="Guy J."/>
            <person name="Iotti M."/>
            <person name="Le Tacon F."/>
            <person name="Lindquist E.A."/>
            <person name="Lipzen A."/>
            <person name="Malagnac F."/>
            <person name="Mello A."/>
            <person name="Molinier V."/>
            <person name="Miyauchi S."/>
            <person name="Poulain J."/>
            <person name="Riccioni C."/>
            <person name="Rubini A."/>
            <person name="Sitrit Y."/>
            <person name="Splivallo R."/>
            <person name="Traeger S."/>
            <person name="Wang M."/>
            <person name="Zifcakova L."/>
            <person name="Wipf D."/>
            <person name="Zambonelli A."/>
            <person name="Paolocci F."/>
            <person name="Nowrousian M."/>
            <person name="Ottonello S."/>
            <person name="Baldrian P."/>
            <person name="Spatafora J.W."/>
            <person name="Henrissat B."/>
            <person name="Nagy L.G."/>
            <person name="Aury J.M."/>
            <person name="Wincker P."/>
            <person name="Grigoriev I.V."/>
            <person name="Bonfante P."/>
            <person name="Martin F.M."/>
        </authorList>
    </citation>
    <scope>NUCLEOTIDE SEQUENCE [LARGE SCALE GENOMIC DNA]</scope>
    <source>
        <strain evidence="2 3">ATCC MYA-4762</strain>
    </source>
</reference>
<evidence type="ECO:0000313" key="3">
    <source>
        <dbReference type="Proteomes" id="UP000267821"/>
    </source>
</evidence>
<keyword evidence="1" id="KW-1133">Transmembrane helix</keyword>
<feature type="transmembrane region" description="Helical" evidence="1">
    <location>
        <begin position="35"/>
        <end position="59"/>
    </location>
</feature>